<keyword evidence="2" id="KW-1185">Reference proteome</keyword>
<name>A0ABY8QMI6_9RHOB</name>
<evidence type="ECO:0000313" key="2">
    <source>
        <dbReference type="Proteomes" id="UP001241605"/>
    </source>
</evidence>
<proteinExistence type="predicted"/>
<evidence type="ECO:0000313" key="1">
    <source>
        <dbReference type="EMBL" id="WGW05755.1"/>
    </source>
</evidence>
<accession>A0ABY8QMI6</accession>
<gene>
    <name evidence="1" type="ORF">QF118_09475</name>
</gene>
<dbReference type="EMBL" id="CP124616">
    <property type="protein sequence ID" value="WGW05755.1"/>
    <property type="molecule type" value="Genomic_DNA"/>
</dbReference>
<organism evidence="1 2">
    <name type="scientific">Tropicibacter oceani</name>
    <dbReference type="NCBI Taxonomy" id="3058420"/>
    <lineage>
        <taxon>Bacteria</taxon>
        <taxon>Pseudomonadati</taxon>
        <taxon>Pseudomonadota</taxon>
        <taxon>Alphaproteobacteria</taxon>
        <taxon>Rhodobacterales</taxon>
        <taxon>Roseobacteraceae</taxon>
        <taxon>Tropicibacter</taxon>
    </lineage>
</organism>
<dbReference type="RefSeq" id="WP_282302379.1">
    <property type="nucleotide sequence ID" value="NZ_CP124616.1"/>
</dbReference>
<protein>
    <submittedName>
        <fullName evidence="1">Uncharacterized protein</fullName>
    </submittedName>
</protein>
<dbReference type="Proteomes" id="UP001241605">
    <property type="component" value="Chromosome"/>
</dbReference>
<sequence length="258" mass="28163">MSQGQTGPKPAAEAVTLPQRRVVLECAAYLARVLPSEMERGPEGLLCTNGTSVFESGCAALGALGILGATEHPALWSQQVPQDRIAPHLEARPLLRRHFDRTLQAFIDHAAGHAGTLPDTRAGFVMPDLHARQGAALLRAGYLVADGGHVIWSEQIGPYMQEAILWDAKGQCLSEIWVAQEEAEARHFLAALPDRLRDDLRRTVLARGGLAGIDLLKRHWTPAGWTVLRQARPGDLTEAGFRVNVFTTIVRLIREGRA</sequence>
<reference evidence="1 2" key="1">
    <citation type="submission" date="2023-05" db="EMBL/GenBank/DDBJ databases">
        <title>YMD87, complete Genome.</title>
        <authorList>
            <person name="Zhang J."/>
            <person name="Xu X."/>
        </authorList>
    </citation>
    <scope>NUCLEOTIDE SEQUENCE [LARGE SCALE GENOMIC DNA]</scope>
    <source>
        <strain evidence="1 2">YMD87</strain>
    </source>
</reference>